<dbReference type="RefSeq" id="WP_148339672.1">
    <property type="nucleotide sequence ID" value="NZ_LR699119.1"/>
</dbReference>
<accession>A0A5E4PIX8</accession>
<dbReference type="EMBL" id="LR699119">
    <property type="protein sequence ID" value="VVC76408.1"/>
    <property type="molecule type" value="Genomic_DNA"/>
</dbReference>
<protein>
    <submittedName>
        <fullName evidence="1">Uncharacterized protein</fullName>
    </submittedName>
</protein>
<dbReference type="Proteomes" id="UP000324194">
    <property type="component" value="Chromosome 1"/>
</dbReference>
<sequence>MTPSHYTRRKLISILKDSDYSLYHWSPLSAARNIIRDGYIYSKATLFGLHYPNVSKLNHIKPSNALSEAQHGFTDYIFLGNTNWIAEGATCYYGDICFVIRPMKVLPFREFFVFPFNTGRNFSNTDDTQQVSDLSILVQALECQHPCYEILVRRRLKINSRHIKEILCKPEAVSSIQADLADKSIIDIPVRLFDNPKLTGDDMSNDFSEIEIVDPLDGEKKYHTYKRGDFIQKADMLYVGTKFSNCMLEVKIVNNKNLIDPFTNEQIGRIKSEATIFMK</sequence>
<reference evidence="1 2" key="1">
    <citation type="submission" date="2019-08" db="EMBL/GenBank/DDBJ databases">
        <authorList>
            <person name="Guy L."/>
        </authorList>
    </citation>
    <scope>NUCLEOTIDE SEQUENCE [LARGE SCALE GENOMIC DNA]</scope>
    <source>
        <strain evidence="1 2">SGT-108</strain>
    </source>
</reference>
<name>A0A5E4PIX8_9COXI</name>
<organism evidence="1 2">
    <name type="scientific">Aquicella siphonis</name>
    <dbReference type="NCBI Taxonomy" id="254247"/>
    <lineage>
        <taxon>Bacteria</taxon>
        <taxon>Pseudomonadati</taxon>
        <taxon>Pseudomonadota</taxon>
        <taxon>Gammaproteobacteria</taxon>
        <taxon>Legionellales</taxon>
        <taxon>Coxiellaceae</taxon>
        <taxon>Aquicella</taxon>
    </lineage>
</organism>
<dbReference type="AlphaFoldDB" id="A0A5E4PIX8"/>
<evidence type="ECO:0000313" key="2">
    <source>
        <dbReference type="Proteomes" id="UP000324194"/>
    </source>
</evidence>
<dbReference type="OrthoDB" id="9831707at2"/>
<gene>
    <name evidence="1" type="ORF">AQUSIP_17200</name>
</gene>
<evidence type="ECO:0000313" key="1">
    <source>
        <dbReference type="EMBL" id="VVC76408.1"/>
    </source>
</evidence>
<keyword evidence="2" id="KW-1185">Reference proteome</keyword>
<proteinExistence type="predicted"/>
<dbReference type="KEGG" id="asip:AQUSIP_17200"/>